<accession>D1CHR3</accession>
<sequence>MLYWAAALLSIVLAVVIYLSMRDGEDVTSRRHPPTPTFVLLPSPTIRVIPTAVLPSAMPTVWTPTPTPMHLATPTPTSPPVPSEDQAEKVVHAYFESIDSEDYEGALARTHGRAREQTSQIVDEIRSQEQESGQQADIRVTQLQLSSQPAHGSVRPVDVVATVGAYADLGIAEVEVQELHTEAVFDVALVEGEPKIVDIRQRS</sequence>
<dbReference type="KEGG" id="ttr:Tter_2387"/>
<name>D1CHR3_THET1</name>
<dbReference type="EMBL" id="CP001826">
    <property type="protein sequence ID" value="ACZ43284.1"/>
    <property type="molecule type" value="Genomic_DNA"/>
</dbReference>
<gene>
    <name evidence="1" type="ordered locus">Tter_2387</name>
</gene>
<keyword evidence="2" id="KW-1185">Reference proteome</keyword>
<dbReference type="Proteomes" id="UP000000323">
    <property type="component" value="Chromosome 2"/>
</dbReference>
<dbReference type="AlphaFoldDB" id="D1CHR3"/>
<proteinExistence type="predicted"/>
<evidence type="ECO:0000313" key="2">
    <source>
        <dbReference type="Proteomes" id="UP000000323"/>
    </source>
</evidence>
<protein>
    <submittedName>
        <fullName evidence="1">Uncharacterized protein</fullName>
    </submittedName>
</protein>
<dbReference type="STRING" id="525904.Tter_2387"/>
<organism evidence="1 2">
    <name type="scientific">Thermobaculum terrenum (strain ATCC BAA-798 / CCMEE 7001 / YNP1)</name>
    <dbReference type="NCBI Taxonomy" id="525904"/>
    <lineage>
        <taxon>Bacteria</taxon>
        <taxon>Bacillati</taxon>
        <taxon>Chloroflexota</taxon>
        <taxon>Chloroflexia</taxon>
        <taxon>Candidatus Thermobaculales</taxon>
        <taxon>Candidatus Thermobaculaceae</taxon>
        <taxon>Thermobaculum</taxon>
    </lineage>
</organism>
<evidence type="ECO:0000313" key="1">
    <source>
        <dbReference type="EMBL" id="ACZ43284.1"/>
    </source>
</evidence>
<reference evidence="2" key="1">
    <citation type="journal article" date="2010" name="Stand. Genomic Sci.">
        <title>Complete genome sequence of 'Thermobaculum terrenum' type strain (YNP1).</title>
        <authorList>
            <person name="Kiss H."/>
            <person name="Cleland D."/>
            <person name="Lapidus A."/>
            <person name="Lucas S."/>
            <person name="Glavina Del Rio T."/>
            <person name="Nolan M."/>
            <person name="Tice H."/>
            <person name="Han C."/>
            <person name="Goodwin L."/>
            <person name="Pitluck S."/>
            <person name="Liolios K."/>
            <person name="Ivanova N."/>
            <person name="Mavromatis K."/>
            <person name="Ovchinnikova G."/>
            <person name="Pati A."/>
            <person name="Chen A."/>
            <person name="Palaniappan K."/>
            <person name="Land M."/>
            <person name="Hauser L."/>
            <person name="Chang Y."/>
            <person name="Jeffries C."/>
            <person name="Lu M."/>
            <person name="Brettin T."/>
            <person name="Detter J."/>
            <person name="Goker M."/>
            <person name="Tindall B."/>
            <person name="Beck B."/>
            <person name="McDermott T."/>
            <person name="Woyke T."/>
            <person name="Bristow J."/>
            <person name="Eisen J."/>
            <person name="Markowitz V."/>
            <person name="Hugenholtz P."/>
            <person name="Kyrpides N."/>
            <person name="Klenk H."/>
            <person name="Cheng J."/>
        </authorList>
    </citation>
    <scope>NUCLEOTIDE SEQUENCE [LARGE SCALE GENOMIC DNA]</scope>
    <source>
        <strain evidence="2">ATCC BAA-798 / YNP1</strain>
    </source>
</reference>
<dbReference type="HOGENOM" id="CLU_1348410_0_0_0"/>